<dbReference type="InterPro" id="IPR029058">
    <property type="entry name" value="AB_hydrolase_fold"/>
</dbReference>
<proteinExistence type="predicted"/>
<dbReference type="EMBL" id="JAMYJR010000002">
    <property type="protein sequence ID" value="MCO8269415.1"/>
    <property type="molecule type" value="Genomic_DNA"/>
</dbReference>
<gene>
    <name evidence="2" type="ORF">M1L60_02285</name>
</gene>
<evidence type="ECO:0000313" key="2">
    <source>
        <dbReference type="EMBL" id="MCO8269415.1"/>
    </source>
</evidence>
<dbReference type="Proteomes" id="UP001523369">
    <property type="component" value="Unassembled WGS sequence"/>
</dbReference>
<accession>A0ABT1DF38</accession>
<keyword evidence="2" id="KW-0378">Hydrolase</keyword>
<reference evidence="2 3" key="1">
    <citation type="submission" date="2022-06" db="EMBL/GenBank/DDBJ databases">
        <title>New Species of the Genus Actinoplanes, ActinopZanes ferrugineus.</title>
        <authorList>
            <person name="Ding P."/>
        </authorList>
    </citation>
    <scope>NUCLEOTIDE SEQUENCE [LARGE SCALE GENOMIC DNA]</scope>
    <source>
        <strain evidence="2 3">TRM88003</strain>
    </source>
</reference>
<dbReference type="RefSeq" id="WP_253235561.1">
    <property type="nucleotide sequence ID" value="NZ_JAMYJR010000002.1"/>
</dbReference>
<dbReference type="PIRSF" id="PIRSF037442">
    <property type="entry name" value="UCP037442_abhydr"/>
    <property type="match status" value="1"/>
</dbReference>
<dbReference type="InterPro" id="IPR017208">
    <property type="entry name" value="UCP037442_abhydr"/>
</dbReference>
<protein>
    <submittedName>
        <fullName evidence="2">Alpha/beta fold hydrolase</fullName>
    </submittedName>
</protein>
<sequence>MRRTAVALAGDGHSIGYEVREPAGAERPPAIVFLPALGVPLSYYDRLFDVWAGDGRRVVGVEHRGQPMSPITGIRRGRFGYSDMIRRDLPVVFELSEVRDAAQVVLVGHSMGGALALLSAAAGTVAPDAIVTIATGTSWCSAEFGARRRVQRYVGTRTVRAITRTLGYWPGHVFGFAGRQPSTVMRDWAYEASHGQFRLHRDPFDYEAALAKLDTPRLMLGIDGDDLINPRAVALLAKRAANASRLQVRMTDEVNHFSWARRAPAEVAAPIDRWLTTLESH</sequence>
<evidence type="ECO:0000313" key="3">
    <source>
        <dbReference type="Proteomes" id="UP001523369"/>
    </source>
</evidence>
<dbReference type="GO" id="GO:0016787">
    <property type="term" value="F:hydrolase activity"/>
    <property type="evidence" value="ECO:0007669"/>
    <property type="project" value="UniProtKB-KW"/>
</dbReference>
<dbReference type="SUPFAM" id="SSF53474">
    <property type="entry name" value="alpha/beta-Hydrolases"/>
    <property type="match status" value="1"/>
</dbReference>
<feature type="domain" description="AB hydrolase-1" evidence="1">
    <location>
        <begin position="31"/>
        <end position="269"/>
    </location>
</feature>
<comment type="caution">
    <text evidence="2">The sequence shown here is derived from an EMBL/GenBank/DDBJ whole genome shotgun (WGS) entry which is preliminary data.</text>
</comment>
<organism evidence="2 3">
    <name type="scientific">Paractinoplanes aksuensis</name>
    <dbReference type="NCBI Taxonomy" id="2939490"/>
    <lineage>
        <taxon>Bacteria</taxon>
        <taxon>Bacillati</taxon>
        <taxon>Actinomycetota</taxon>
        <taxon>Actinomycetes</taxon>
        <taxon>Micromonosporales</taxon>
        <taxon>Micromonosporaceae</taxon>
        <taxon>Paractinoplanes</taxon>
    </lineage>
</organism>
<dbReference type="Gene3D" id="3.40.50.1820">
    <property type="entry name" value="alpha/beta hydrolase"/>
    <property type="match status" value="1"/>
</dbReference>
<name>A0ABT1DF38_9ACTN</name>
<evidence type="ECO:0000259" key="1">
    <source>
        <dbReference type="Pfam" id="PF12697"/>
    </source>
</evidence>
<dbReference type="Pfam" id="PF12697">
    <property type="entry name" value="Abhydrolase_6"/>
    <property type="match status" value="1"/>
</dbReference>
<dbReference type="InterPro" id="IPR000073">
    <property type="entry name" value="AB_hydrolase_1"/>
</dbReference>
<keyword evidence="3" id="KW-1185">Reference proteome</keyword>